<keyword evidence="5" id="KW-0456">Lyase</keyword>
<name>A0A1U8AFX6_NELNU</name>
<dbReference type="InterPro" id="IPR001906">
    <property type="entry name" value="Terpene_synth_N"/>
</dbReference>
<dbReference type="GO" id="GO:0000287">
    <property type="term" value="F:magnesium ion binding"/>
    <property type="evidence" value="ECO:0007669"/>
    <property type="project" value="InterPro"/>
</dbReference>
<gene>
    <name evidence="7" type="primary">LOC104600155</name>
</gene>
<dbReference type="GO" id="GO:0016102">
    <property type="term" value="P:diterpenoid biosynthetic process"/>
    <property type="evidence" value="ECO:0007669"/>
    <property type="project" value="InterPro"/>
</dbReference>
<dbReference type="Pfam" id="PF03936">
    <property type="entry name" value="Terpene_synth_C"/>
    <property type="match status" value="1"/>
</dbReference>
<evidence type="ECO:0000256" key="1">
    <source>
        <dbReference type="ARBA" id="ARBA00001936"/>
    </source>
</evidence>
<dbReference type="FunFam" id="1.10.600.10:FF:000007">
    <property type="entry name" value="Isoprene synthase, chloroplastic"/>
    <property type="match status" value="1"/>
</dbReference>
<dbReference type="PANTHER" id="PTHR31225">
    <property type="entry name" value="OS04G0344100 PROTEIN-RELATED"/>
    <property type="match status" value="1"/>
</dbReference>
<evidence type="ECO:0000313" key="6">
    <source>
        <dbReference type="Proteomes" id="UP000189703"/>
    </source>
</evidence>
<comment type="cofactor">
    <cofactor evidence="2">
        <name>Mg(2+)</name>
        <dbReference type="ChEBI" id="CHEBI:18420"/>
    </cofactor>
</comment>
<dbReference type="Gene3D" id="1.50.10.130">
    <property type="entry name" value="Terpene synthase, N-terminal domain"/>
    <property type="match status" value="1"/>
</dbReference>
<dbReference type="AlphaFoldDB" id="A0A1U8AFX6"/>
<dbReference type="InterPro" id="IPR050148">
    <property type="entry name" value="Terpene_synthase-like"/>
</dbReference>
<dbReference type="InterPro" id="IPR036965">
    <property type="entry name" value="Terpene_synth_N_sf"/>
</dbReference>
<dbReference type="GeneID" id="104600155"/>
<dbReference type="RefSeq" id="XP_010261300.1">
    <property type="nucleotide sequence ID" value="XM_010262998.1"/>
</dbReference>
<evidence type="ECO:0000256" key="3">
    <source>
        <dbReference type="ARBA" id="ARBA00022723"/>
    </source>
</evidence>
<dbReference type="SUPFAM" id="SSF48576">
    <property type="entry name" value="Terpenoid synthases"/>
    <property type="match status" value="1"/>
</dbReference>
<organism evidence="6 7">
    <name type="scientific">Nelumbo nucifera</name>
    <name type="common">Sacred lotus</name>
    <dbReference type="NCBI Taxonomy" id="4432"/>
    <lineage>
        <taxon>Eukaryota</taxon>
        <taxon>Viridiplantae</taxon>
        <taxon>Streptophyta</taxon>
        <taxon>Embryophyta</taxon>
        <taxon>Tracheophyta</taxon>
        <taxon>Spermatophyta</taxon>
        <taxon>Magnoliopsida</taxon>
        <taxon>Proteales</taxon>
        <taxon>Nelumbonaceae</taxon>
        <taxon>Nelumbo</taxon>
    </lineage>
</organism>
<comment type="cofactor">
    <cofactor evidence="1">
        <name>Mn(2+)</name>
        <dbReference type="ChEBI" id="CHEBI:29035"/>
    </cofactor>
</comment>
<dbReference type="eggNOG" id="ENOG502QUH3">
    <property type="taxonomic scope" value="Eukaryota"/>
</dbReference>
<evidence type="ECO:0000313" key="7">
    <source>
        <dbReference type="RefSeq" id="XP_010261300.1"/>
    </source>
</evidence>
<evidence type="ECO:0000256" key="2">
    <source>
        <dbReference type="ARBA" id="ARBA00001946"/>
    </source>
</evidence>
<dbReference type="KEGG" id="nnu:104600155"/>
<evidence type="ECO:0000256" key="4">
    <source>
        <dbReference type="ARBA" id="ARBA00022842"/>
    </source>
</evidence>
<dbReference type="SUPFAM" id="SSF48239">
    <property type="entry name" value="Terpenoid cyclases/Protein prenyltransferases"/>
    <property type="match status" value="1"/>
</dbReference>
<dbReference type="OrthoDB" id="1936865at2759"/>
<keyword evidence="3" id="KW-0479">Metal-binding</keyword>
<dbReference type="SFLD" id="SFLDG01019">
    <property type="entry name" value="Terpene_Cyclase_Like_1_C_Termi"/>
    <property type="match status" value="1"/>
</dbReference>
<dbReference type="PANTHER" id="PTHR31225:SF245">
    <property type="entry name" value="(-)-ALPHA-TERPINEOL SYNTHASE-LIKE"/>
    <property type="match status" value="1"/>
</dbReference>
<dbReference type="GO" id="GO:0046246">
    <property type="term" value="P:terpene biosynthetic process"/>
    <property type="evidence" value="ECO:0000318"/>
    <property type="project" value="GO_Central"/>
</dbReference>
<dbReference type="InterPro" id="IPR008930">
    <property type="entry name" value="Terpenoid_cyclase/PrenylTrfase"/>
</dbReference>
<dbReference type="OMA" id="FWTVGQI"/>
<evidence type="ECO:0000256" key="5">
    <source>
        <dbReference type="ARBA" id="ARBA00023239"/>
    </source>
</evidence>
<dbReference type="GO" id="GO:0010333">
    <property type="term" value="F:terpene synthase activity"/>
    <property type="evidence" value="ECO:0000318"/>
    <property type="project" value="GO_Central"/>
</dbReference>
<dbReference type="CDD" id="cd00684">
    <property type="entry name" value="Terpene_cyclase_plant_C1"/>
    <property type="match status" value="1"/>
</dbReference>
<dbReference type="SFLD" id="SFLDS00005">
    <property type="entry name" value="Isoprenoid_Synthase_Type_I"/>
    <property type="match status" value="1"/>
</dbReference>
<dbReference type="InterPro" id="IPR044814">
    <property type="entry name" value="Terpene_cyclase_plant_C1"/>
</dbReference>
<reference evidence="7" key="1">
    <citation type="submission" date="2025-08" db="UniProtKB">
        <authorList>
            <consortium name="RefSeq"/>
        </authorList>
    </citation>
    <scope>IDENTIFICATION</scope>
</reference>
<keyword evidence="4" id="KW-0460">Magnesium</keyword>
<dbReference type="FunCoup" id="A0A1U8AFX6">
    <property type="interactions" value="265"/>
</dbReference>
<keyword evidence="6" id="KW-1185">Reference proteome</keyword>
<dbReference type="InterPro" id="IPR005630">
    <property type="entry name" value="Terpene_synthase_metal-bd"/>
</dbReference>
<sequence length="597" mass="69295">MALSISFSHSSLFSSKKFSQTCDPLARPLQNLHVTSQHVRLFFCSSLVSQFTAAARRSGNYQPSIWDNDFVQSLKTDFTGERYVRWAKKLGEEVRRKFNEVAEPLALLELIDTVERLGMGYHFQTEIKGALETIISIKDNNFCAGEEIYAQALRFRLLRQHGFQVSQDVFKSFKEEVGDGYFTFGGPVCKDIRTILSLYEASYYAFEGESILDEAQRFTRRQLKKKLKENIAPDLTREISHAMELPLHWRMQRMEARWFLDTYGMREDMDPLLLKFAKLDFNLVQATHQEDLKHVSRWWNNLGLGKALSFSRDWLVECFLFTVGAMFQPEFGFGRRQLTKAVSLINVIDDVYDIYGSLDELQLFTEAVQRWDINNLQDLPEYMQICFMALYNTTNELAYDFLKEHGHDILKYLKKEWVDLCKAYLVEAMWHHNGYKPTLEEYMNNAWISVGLPLVLTQNYLCSSRDNITKEALEQLGKYSNIIRSSSLIFRFADDFGTSSDELRRGDVPKSIQCYMHDTDCSEEIAREHIRALVAKTWKQMNEHASAPFPPLFITSAVNFAQTALFMYQYRDGHGVADWKLKDGIMSLLVEPISLMV</sequence>
<dbReference type="FunFam" id="1.50.10.130:FF:000001">
    <property type="entry name" value="Isoprene synthase, chloroplastic"/>
    <property type="match status" value="1"/>
</dbReference>
<dbReference type="Proteomes" id="UP000189703">
    <property type="component" value="Unplaced"/>
</dbReference>
<proteinExistence type="predicted"/>
<dbReference type="SMR" id="A0A1U8AFX6"/>
<dbReference type="Pfam" id="PF01397">
    <property type="entry name" value="Terpene_synth"/>
    <property type="match status" value="1"/>
</dbReference>
<dbReference type="InterPro" id="IPR034741">
    <property type="entry name" value="Terpene_cyclase-like_1_C"/>
</dbReference>
<dbReference type="InterPro" id="IPR008949">
    <property type="entry name" value="Isoprenoid_synthase_dom_sf"/>
</dbReference>
<protein>
    <submittedName>
        <fullName evidence="7">Terpene synthase 10-like</fullName>
    </submittedName>
</protein>
<accession>A0A1U8AFX6</accession>
<dbReference type="Gene3D" id="1.10.600.10">
    <property type="entry name" value="Farnesyl Diphosphate Synthase"/>
    <property type="match status" value="1"/>
</dbReference>